<comment type="caution">
    <text evidence="2">The sequence shown here is derived from an EMBL/GenBank/DDBJ whole genome shotgun (WGS) entry which is preliminary data.</text>
</comment>
<sequence>MSPKELSDIRKKFRIIQYGQEPGNVSKTCRYFDISKETYYKWNKDYESEGESALINSKSCPENLKLRIAGEIEARIIHLRTTYYLGQLRI</sequence>
<feature type="domain" description="Insertion element IS150 protein InsJ-like helix-turn-helix" evidence="1">
    <location>
        <begin position="14"/>
        <end position="58"/>
    </location>
</feature>
<dbReference type="Proteomes" id="UP001207742">
    <property type="component" value="Unassembled WGS sequence"/>
</dbReference>
<dbReference type="SUPFAM" id="SSF48295">
    <property type="entry name" value="TrpR-like"/>
    <property type="match status" value="1"/>
</dbReference>
<dbReference type="InterPro" id="IPR055247">
    <property type="entry name" value="InsJ-like_HTH"/>
</dbReference>
<proteinExistence type="predicted"/>
<dbReference type="Gene3D" id="1.10.10.10">
    <property type="entry name" value="Winged helix-like DNA-binding domain superfamily/Winged helix DNA-binding domain"/>
    <property type="match status" value="1"/>
</dbReference>
<accession>A0ABT3IN50</accession>
<protein>
    <submittedName>
        <fullName evidence="2">Helix-turn-helix domain-containing protein</fullName>
    </submittedName>
</protein>
<evidence type="ECO:0000313" key="2">
    <source>
        <dbReference type="EMBL" id="MCW3485407.1"/>
    </source>
</evidence>
<dbReference type="EMBL" id="JAPDNS010000002">
    <property type="protein sequence ID" value="MCW3485407.1"/>
    <property type="molecule type" value="Genomic_DNA"/>
</dbReference>
<dbReference type="InterPro" id="IPR010921">
    <property type="entry name" value="Trp_repressor/repl_initiator"/>
</dbReference>
<dbReference type="Pfam" id="PF13518">
    <property type="entry name" value="HTH_28"/>
    <property type="match status" value="1"/>
</dbReference>
<reference evidence="2 3" key="1">
    <citation type="submission" date="2022-10" db="EMBL/GenBank/DDBJ databases">
        <title>Chitinophaga nivalis PC15 sp. nov., isolated from Pyeongchang county, South Korea.</title>
        <authorList>
            <person name="Trinh H.N."/>
        </authorList>
    </citation>
    <scope>NUCLEOTIDE SEQUENCE [LARGE SCALE GENOMIC DNA]</scope>
    <source>
        <strain evidence="2 3">PC14</strain>
    </source>
</reference>
<dbReference type="RefSeq" id="WP_264731816.1">
    <property type="nucleotide sequence ID" value="NZ_JAPDNR010000001.1"/>
</dbReference>
<organism evidence="2 3">
    <name type="scientific">Chitinophaga nivalis</name>
    <dbReference type="NCBI Taxonomy" id="2991709"/>
    <lineage>
        <taxon>Bacteria</taxon>
        <taxon>Pseudomonadati</taxon>
        <taxon>Bacteroidota</taxon>
        <taxon>Chitinophagia</taxon>
        <taxon>Chitinophagales</taxon>
        <taxon>Chitinophagaceae</taxon>
        <taxon>Chitinophaga</taxon>
    </lineage>
</organism>
<dbReference type="InterPro" id="IPR036388">
    <property type="entry name" value="WH-like_DNA-bd_sf"/>
</dbReference>
<evidence type="ECO:0000259" key="1">
    <source>
        <dbReference type="Pfam" id="PF13518"/>
    </source>
</evidence>
<evidence type="ECO:0000313" key="3">
    <source>
        <dbReference type="Proteomes" id="UP001207742"/>
    </source>
</evidence>
<keyword evidence="3" id="KW-1185">Reference proteome</keyword>
<gene>
    <name evidence="2" type="ORF">OL497_15965</name>
</gene>
<name>A0ABT3IN50_9BACT</name>